<evidence type="ECO:0000256" key="1">
    <source>
        <dbReference type="ARBA" id="ARBA00022468"/>
    </source>
</evidence>
<keyword evidence="6" id="KW-0175">Coiled coil</keyword>
<keyword evidence="2" id="KW-0479">Metal-binding</keyword>
<evidence type="ECO:0000313" key="9">
    <source>
        <dbReference type="Proteomes" id="UP000001554"/>
    </source>
</evidence>
<dbReference type="GeneID" id="118409705"/>
<keyword evidence="3 5" id="KW-0863">Zinc-finger</keyword>
<feature type="compositionally biased region" description="Low complexity" evidence="7">
    <location>
        <begin position="189"/>
        <end position="209"/>
    </location>
</feature>
<feature type="domain" description="Arf-GAP" evidence="8">
    <location>
        <begin position="21"/>
        <end position="139"/>
    </location>
</feature>
<dbReference type="Pfam" id="PF01412">
    <property type="entry name" value="ArfGap"/>
    <property type="match status" value="1"/>
</dbReference>
<dbReference type="SMART" id="SM00105">
    <property type="entry name" value="ArfGap"/>
    <property type="match status" value="1"/>
</dbReference>
<evidence type="ECO:0000313" key="10">
    <source>
        <dbReference type="RefSeq" id="XP_035666848.1"/>
    </source>
</evidence>
<accession>A0A9J7KMS9</accession>
<feature type="compositionally biased region" description="Polar residues" evidence="7">
    <location>
        <begin position="313"/>
        <end position="328"/>
    </location>
</feature>
<evidence type="ECO:0000256" key="6">
    <source>
        <dbReference type="SAM" id="Coils"/>
    </source>
</evidence>
<organism evidence="9 10">
    <name type="scientific">Branchiostoma floridae</name>
    <name type="common">Florida lancelet</name>
    <name type="synonym">Amphioxus</name>
    <dbReference type="NCBI Taxonomy" id="7739"/>
    <lineage>
        <taxon>Eukaryota</taxon>
        <taxon>Metazoa</taxon>
        <taxon>Chordata</taxon>
        <taxon>Cephalochordata</taxon>
        <taxon>Leptocardii</taxon>
        <taxon>Amphioxiformes</taxon>
        <taxon>Branchiostomatidae</taxon>
        <taxon>Branchiostoma</taxon>
    </lineage>
</organism>
<feature type="region of interest" description="Disordered" evidence="7">
    <location>
        <begin position="137"/>
        <end position="212"/>
    </location>
</feature>
<feature type="coiled-coil region" evidence="6">
    <location>
        <begin position="3"/>
        <end position="30"/>
    </location>
</feature>
<feature type="region of interest" description="Disordered" evidence="7">
    <location>
        <begin position="248"/>
        <end position="278"/>
    </location>
</feature>
<dbReference type="OrthoDB" id="73919at2759"/>
<evidence type="ECO:0000256" key="4">
    <source>
        <dbReference type="ARBA" id="ARBA00022833"/>
    </source>
</evidence>
<dbReference type="SUPFAM" id="SSF57863">
    <property type="entry name" value="ArfGap/RecO-like zinc finger"/>
    <property type="match status" value="1"/>
</dbReference>
<dbReference type="PROSITE" id="PS50115">
    <property type="entry name" value="ARFGAP"/>
    <property type="match status" value="1"/>
</dbReference>
<feature type="region of interest" description="Disordered" evidence="7">
    <location>
        <begin position="313"/>
        <end position="362"/>
    </location>
</feature>
<dbReference type="Proteomes" id="UP000001554">
    <property type="component" value="Chromosome 2"/>
</dbReference>
<dbReference type="GO" id="GO:0008270">
    <property type="term" value="F:zinc ion binding"/>
    <property type="evidence" value="ECO:0007669"/>
    <property type="project" value="UniProtKB-KW"/>
</dbReference>
<dbReference type="KEGG" id="bfo:118409705"/>
<dbReference type="FunFam" id="1.10.220.150:FF:000009">
    <property type="entry name" value="stromal membrane-associated protein 1 isoform X1"/>
    <property type="match status" value="1"/>
</dbReference>
<dbReference type="InterPro" id="IPR038508">
    <property type="entry name" value="ArfGAP_dom_sf"/>
</dbReference>
<dbReference type="OMA" id="IPSNNGW"/>
<evidence type="ECO:0000256" key="5">
    <source>
        <dbReference type="PROSITE-ProRule" id="PRU00288"/>
    </source>
</evidence>
<dbReference type="PANTHER" id="PTHR45705:SF1">
    <property type="entry name" value="FI20236P1"/>
    <property type="match status" value="1"/>
</dbReference>
<gene>
    <name evidence="10" type="primary">LOC118409705</name>
</gene>
<reference evidence="9" key="2">
    <citation type="journal article" date="2020" name="Nat. Ecol. Evol.">
        <title>Deeply conserved synteny resolves early events in vertebrate evolution.</title>
        <authorList>
            <person name="Simakov O."/>
            <person name="Marletaz F."/>
            <person name="Yue J.X."/>
            <person name="O'Connell B."/>
            <person name="Jenkins J."/>
            <person name="Brandt A."/>
            <person name="Calef R."/>
            <person name="Tung C.H."/>
            <person name="Huang T.K."/>
            <person name="Schmutz J."/>
            <person name="Satoh N."/>
            <person name="Yu J.K."/>
            <person name="Putnam N.H."/>
            <person name="Green R.E."/>
            <person name="Rokhsar D.S."/>
        </authorList>
    </citation>
    <scope>NUCLEOTIDE SEQUENCE [LARGE SCALE GENOMIC DNA]</scope>
    <source>
        <strain evidence="9">S238N-H82</strain>
    </source>
</reference>
<keyword evidence="4" id="KW-0862">Zinc</keyword>
<dbReference type="PRINTS" id="PR00405">
    <property type="entry name" value="REVINTRACTNG"/>
</dbReference>
<dbReference type="InterPro" id="IPR037278">
    <property type="entry name" value="ARFGAP/RecO"/>
</dbReference>
<evidence type="ECO:0000256" key="3">
    <source>
        <dbReference type="ARBA" id="ARBA00022771"/>
    </source>
</evidence>
<dbReference type="InterPro" id="IPR001164">
    <property type="entry name" value="ArfGAP_dom"/>
</dbReference>
<proteinExistence type="predicted"/>
<feature type="compositionally biased region" description="Basic and acidic residues" evidence="7">
    <location>
        <begin position="330"/>
        <end position="343"/>
    </location>
</feature>
<dbReference type="InterPro" id="IPR051718">
    <property type="entry name" value="ARF_GTPase-activating"/>
</dbReference>
<dbReference type="AlphaFoldDB" id="A0A9J7KMS9"/>
<sequence>MSRQKAEKEREREKKLNEKHQAILAQLLREEDNKYCVDCEAKGPRWASWNLGLFLCIRCAGIHRNLGVHISRVKSVNLDSWTPEQIQMMQEVGNYQARAVYEARLPDSFRRPQTDSALEQFIRSKYERKQYIDKNAHIITPSDLKPRKEEEIEKPREKKKERREKKLSPPSVVKEKQKQSPSVPRPVKAEPAPAKSASAPPTPAKSEPAQPQMDLLGLDTNDLLMDNILQPSTNQDAGVELLTFDTDQSDTNANNQKDDHAMNGPVTNGDADPFGDFLSAATSTTIPAVNNSPTGPPVASSSNDLFAAFNSSTNQSIAPSQPSQSNAEESLLKDDSKPKKSTKESILSLYGSSSTQPQNQVFGVPGGMYMPQQPAQPAQFQVPGMQQGMMGNMPQQQQQQQHPQQQWMMGGMPQQQQQGMQQGMMGNMPQQQQQQQHPQQQWMMGGMPQQQQQGMQQGMMGMPPNSMMGGGPGMMGMYNAQQMQQMQQQQLQQQQQMQQMHLQQVQQQLQSMRMAGPGDMMGGFSSGGMATGIPVAAPGGPGTGQTLSTQLWK</sequence>
<dbReference type="PANTHER" id="PTHR45705">
    <property type="entry name" value="FI20236P1"/>
    <property type="match status" value="1"/>
</dbReference>
<dbReference type="RefSeq" id="XP_035666848.1">
    <property type="nucleotide sequence ID" value="XM_035810955.1"/>
</dbReference>
<name>A0A9J7KMS9_BRAFL</name>
<feature type="compositionally biased region" description="Polar residues" evidence="7">
    <location>
        <begin position="350"/>
        <end position="361"/>
    </location>
</feature>
<evidence type="ECO:0000256" key="7">
    <source>
        <dbReference type="SAM" id="MobiDB-lite"/>
    </source>
</evidence>
<keyword evidence="1" id="KW-0343">GTPase activation</keyword>
<feature type="compositionally biased region" description="Basic and acidic residues" evidence="7">
    <location>
        <begin position="144"/>
        <end position="158"/>
    </location>
</feature>
<evidence type="ECO:0000259" key="8">
    <source>
        <dbReference type="PROSITE" id="PS50115"/>
    </source>
</evidence>
<dbReference type="GO" id="GO:0005737">
    <property type="term" value="C:cytoplasm"/>
    <property type="evidence" value="ECO:0000318"/>
    <property type="project" value="GO_Central"/>
</dbReference>
<dbReference type="Gene3D" id="1.10.220.150">
    <property type="entry name" value="Arf GTPase activating protein"/>
    <property type="match status" value="1"/>
</dbReference>
<dbReference type="InterPro" id="IPR044732">
    <property type="entry name" value="ArfGAP_SMAP1-like"/>
</dbReference>
<evidence type="ECO:0000256" key="2">
    <source>
        <dbReference type="ARBA" id="ARBA00022723"/>
    </source>
</evidence>
<reference evidence="10" key="1">
    <citation type="journal article" date="2016" name="Genome Biol. Evol.">
        <title>Conserved non-coding elements in the most distant genera of cephalochordates: the Goldilocks principle.</title>
        <authorList>
            <person name="Yue J.X."/>
            <person name="Kozmikova I."/>
            <person name="Ono H."/>
            <person name="Nossa C.W."/>
            <person name="Kozmik Z."/>
            <person name="Putnam N.H."/>
            <person name="Yu J.K."/>
            <person name="Holland L.Z."/>
        </authorList>
    </citation>
    <scope>NUCLEOTIDE SEQUENCE</scope>
</reference>
<reference evidence="10" key="3">
    <citation type="submission" date="2025-08" db="UniProtKB">
        <authorList>
            <consortium name="RefSeq"/>
        </authorList>
    </citation>
    <scope>IDENTIFICATION</scope>
</reference>
<dbReference type="CDD" id="cd08839">
    <property type="entry name" value="ArfGap_SMAP"/>
    <property type="match status" value="1"/>
</dbReference>
<dbReference type="GO" id="GO:0005096">
    <property type="term" value="F:GTPase activator activity"/>
    <property type="evidence" value="ECO:0000318"/>
    <property type="project" value="GO_Central"/>
</dbReference>
<protein>
    <submittedName>
        <fullName evidence="10">Stromal membrane-associated protein 1-like isoform X1</fullName>
    </submittedName>
</protein>
<keyword evidence="9" id="KW-1185">Reference proteome</keyword>